<proteinExistence type="predicted"/>
<evidence type="ECO:0000313" key="1">
    <source>
        <dbReference type="EMBL" id="EDY16370.1"/>
    </source>
</evidence>
<sequence>MSNLVVLGFTNEADAFERRAALASLQSRYLIEMEDAVVVTRDPGGKVKP</sequence>
<gene>
    <name evidence="1" type="ORF">CfE428DRAFT_6087</name>
</gene>
<dbReference type="AlphaFoldDB" id="B4DAZ6"/>
<name>B4DAZ6_9BACT</name>
<dbReference type="EMBL" id="ABVL01000034">
    <property type="protein sequence ID" value="EDY16370.1"/>
    <property type="molecule type" value="Genomic_DNA"/>
</dbReference>
<dbReference type="STRING" id="497964.CfE428DRAFT_6087"/>
<dbReference type="RefSeq" id="WP_006983406.1">
    <property type="nucleotide sequence ID" value="NZ_ABVL01000034.1"/>
</dbReference>
<comment type="caution">
    <text evidence="1">The sequence shown here is derived from an EMBL/GenBank/DDBJ whole genome shotgun (WGS) entry which is preliminary data.</text>
</comment>
<organism evidence="1 2">
    <name type="scientific">Chthoniobacter flavus Ellin428</name>
    <dbReference type="NCBI Taxonomy" id="497964"/>
    <lineage>
        <taxon>Bacteria</taxon>
        <taxon>Pseudomonadati</taxon>
        <taxon>Verrucomicrobiota</taxon>
        <taxon>Spartobacteria</taxon>
        <taxon>Chthoniobacterales</taxon>
        <taxon>Chthoniobacteraceae</taxon>
        <taxon>Chthoniobacter</taxon>
    </lineage>
</organism>
<protein>
    <submittedName>
        <fullName evidence="1">Uncharacterized protein</fullName>
    </submittedName>
</protein>
<dbReference type="InParanoid" id="B4DAZ6"/>
<accession>B4DAZ6</accession>
<reference evidence="1 2" key="1">
    <citation type="journal article" date="2011" name="J. Bacteriol.">
        <title>Genome sequence of Chthoniobacter flavus Ellin428, an aerobic heterotrophic soil bacterium.</title>
        <authorList>
            <person name="Kant R."/>
            <person name="van Passel M.W."/>
            <person name="Palva A."/>
            <person name="Lucas S."/>
            <person name="Lapidus A."/>
            <person name="Glavina Del Rio T."/>
            <person name="Dalin E."/>
            <person name="Tice H."/>
            <person name="Bruce D."/>
            <person name="Goodwin L."/>
            <person name="Pitluck S."/>
            <person name="Larimer F.W."/>
            <person name="Land M.L."/>
            <person name="Hauser L."/>
            <person name="Sangwan P."/>
            <person name="de Vos W.M."/>
            <person name="Janssen P.H."/>
            <person name="Smidt H."/>
        </authorList>
    </citation>
    <scope>NUCLEOTIDE SEQUENCE [LARGE SCALE GENOMIC DNA]</scope>
    <source>
        <strain evidence="1 2">Ellin428</strain>
    </source>
</reference>
<dbReference type="Proteomes" id="UP000005824">
    <property type="component" value="Unassembled WGS sequence"/>
</dbReference>
<evidence type="ECO:0000313" key="2">
    <source>
        <dbReference type="Proteomes" id="UP000005824"/>
    </source>
</evidence>
<keyword evidence="2" id="KW-1185">Reference proteome</keyword>